<dbReference type="Gene3D" id="3.40.50.1400">
    <property type="match status" value="2"/>
</dbReference>
<gene>
    <name evidence="3" type="ORF">NRIC_32780</name>
</gene>
<dbReference type="GO" id="GO:0016829">
    <property type="term" value="F:lyase activity"/>
    <property type="evidence" value="ECO:0007669"/>
    <property type="project" value="UniProtKB-KW"/>
</dbReference>
<evidence type="ECO:0000313" key="3">
    <source>
        <dbReference type="EMBL" id="GCF95387.1"/>
    </source>
</evidence>
<protein>
    <recommendedName>
        <fullName evidence="5">Sirohydrochlorin ferrochelatase</fullName>
    </recommendedName>
</protein>
<dbReference type="PANTHER" id="PTHR33542:SF3">
    <property type="entry name" value="SIROHYDROCHLORIN FERROCHELATASE, CHLOROPLASTIC"/>
    <property type="match status" value="1"/>
</dbReference>
<name>A0A4P5PB67_9ENTE</name>
<evidence type="ECO:0000313" key="4">
    <source>
        <dbReference type="Proteomes" id="UP000290567"/>
    </source>
</evidence>
<dbReference type="Proteomes" id="UP000290567">
    <property type="component" value="Unassembled WGS sequence"/>
</dbReference>
<dbReference type="GO" id="GO:0046872">
    <property type="term" value="F:metal ion binding"/>
    <property type="evidence" value="ECO:0007669"/>
    <property type="project" value="UniProtKB-KW"/>
</dbReference>
<proteinExistence type="predicted"/>
<reference evidence="4" key="1">
    <citation type="submission" date="2019-02" db="EMBL/GenBank/DDBJ databases">
        <title>Draft genome sequence of Enterococcus sp. Gos25-1.</title>
        <authorList>
            <person name="Tanaka N."/>
            <person name="Shiwa Y."/>
            <person name="Fujita N."/>
        </authorList>
    </citation>
    <scope>NUCLEOTIDE SEQUENCE [LARGE SCALE GENOMIC DNA]</scope>
    <source>
        <strain evidence="4">Gos25-1</strain>
    </source>
</reference>
<dbReference type="RefSeq" id="WP_146623781.1">
    <property type="nucleotide sequence ID" value="NZ_BJCC01000031.1"/>
</dbReference>
<keyword evidence="2" id="KW-0456">Lyase</keyword>
<dbReference type="EMBL" id="BJCC01000031">
    <property type="protein sequence ID" value="GCF95387.1"/>
    <property type="molecule type" value="Genomic_DNA"/>
</dbReference>
<dbReference type="SUPFAM" id="SSF53800">
    <property type="entry name" value="Chelatase"/>
    <property type="match status" value="1"/>
</dbReference>
<keyword evidence="4" id="KW-1185">Reference proteome</keyword>
<dbReference type="InterPro" id="IPR050963">
    <property type="entry name" value="Sirohydro_Cobaltochel/CbiX"/>
</dbReference>
<dbReference type="InterPro" id="IPR002762">
    <property type="entry name" value="CbiX-like"/>
</dbReference>
<organism evidence="3 4">
    <name type="scientific">Enterococcus florum</name>
    <dbReference type="NCBI Taxonomy" id="2480627"/>
    <lineage>
        <taxon>Bacteria</taxon>
        <taxon>Bacillati</taxon>
        <taxon>Bacillota</taxon>
        <taxon>Bacilli</taxon>
        <taxon>Lactobacillales</taxon>
        <taxon>Enterococcaceae</taxon>
        <taxon>Enterococcus</taxon>
    </lineage>
</organism>
<dbReference type="AlphaFoldDB" id="A0A4P5PB67"/>
<evidence type="ECO:0008006" key="5">
    <source>
        <dbReference type="Google" id="ProtNLM"/>
    </source>
</evidence>
<accession>A0A4P5PB67</accession>
<dbReference type="Pfam" id="PF01903">
    <property type="entry name" value="CbiX"/>
    <property type="match status" value="1"/>
</dbReference>
<evidence type="ECO:0000256" key="2">
    <source>
        <dbReference type="ARBA" id="ARBA00023239"/>
    </source>
</evidence>
<sequence length="230" mass="26004">MKGIIFVLHGRKNKISTANLSVINKIASKLEEPYEIGLLEGEHQTLEDAVKALLNKQVEEIIFLPILLFPATHAKEELPERAEGMLQNKIPYQVLNTLGTTQAIKEYVIDQIEQHSAAEQDVLLIAHGTPHYEEPYLQLKQLANEVADATGKQVYPAHYHGEHLYQEILAKHPEPLIIQPLFLTSGYLAKKIKNEICEKRGAIDELLPTLQNQPALEEAIIERLKDVHSY</sequence>
<keyword evidence="1" id="KW-0479">Metal-binding</keyword>
<dbReference type="OrthoDB" id="9797895at2"/>
<evidence type="ECO:0000256" key="1">
    <source>
        <dbReference type="ARBA" id="ARBA00022723"/>
    </source>
</evidence>
<comment type="caution">
    <text evidence="3">The sequence shown here is derived from an EMBL/GenBank/DDBJ whole genome shotgun (WGS) entry which is preliminary data.</text>
</comment>
<dbReference type="PANTHER" id="PTHR33542">
    <property type="entry name" value="SIROHYDROCHLORIN FERROCHELATASE, CHLOROPLASTIC"/>
    <property type="match status" value="1"/>
</dbReference>